<dbReference type="PANTHER" id="PTHR15020">
    <property type="entry name" value="FLAVIN REDUCTASE-RELATED"/>
    <property type="match status" value="1"/>
</dbReference>
<sequence>MKILIVGASGRVGYQLAQALMVQGHQVVGTYSRHQPDLPTTVKLDLHQDVSEMRPAMAGIDAVYFVAGSRGKDLLQTDLNGAIKVMQAAEQSGVSRFIQLSSAYALQPDRWHEGYLKHLTDYNIAKRYADEWLMQRTNLDYTIVQPGVLTTEPATGEVSLDETTLGDNPIEDVVSLLVAVLTADRVHDRVIMMKQGHQPIATALKKLSA</sequence>
<protein>
    <submittedName>
        <fullName evidence="2">SDR family oxidoreductase</fullName>
    </submittedName>
</protein>
<feature type="domain" description="NAD(P)-binding" evidence="1">
    <location>
        <begin position="7"/>
        <end position="182"/>
    </location>
</feature>
<keyword evidence="3" id="KW-1185">Reference proteome</keyword>
<proteinExistence type="predicted"/>
<reference evidence="2 3" key="1">
    <citation type="journal article" date="2023" name="Int. J. Syst. Evol. Microbiol.">
        <title>Lactiplantibacillus brownii sp. nov., a novel psychrotolerant species isolated from sauerkraut.</title>
        <authorList>
            <person name="Heng Y.C."/>
            <person name="Silvaraju S."/>
            <person name="Lee J.K.Y."/>
            <person name="Kittelmann S."/>
        </authorList>
    </citation>
    <scope>NUCLEOTIDE SEQUENCE [LARGE SCALE GENOMIC DNA]</scope>
    <source>
        <strain evidence="2 3">WILCCON 0030</strain>
    </source>
</reference>
<dbReference type="EMBL" id="JAVCWF010000001">
    <property type="protein sequence ID" value="MDQ7937442.1"/>
    <property type="molecule type" value="Genomic_DNA"/>
</dbReference>
<dbReference type="PANTHER" id="PTHR15020:SF50">
    <property type="entry name" value="UPF0659 PROTEIN YMR090W"/>
    <property type="match status" value="1"/>
</dbReference>
<dbReference type="SUPFAM" id="SSF51735">
    <property type="entry name" value="NAD(P)-binding Rossmann-fold domains"/>
    <property type="match status" value="1"/>
</dbReference>
<dbReference type="Pfam" id="PF13460">
    <property type="entry name" value="NAD_binding_10"/>
    <property type="match status" value="1"/>
</dbReference>
<dbReference type="Proteomes" id="UP001227831">
    <property type="component" value="Unassembled WGS sequence"/>
</dbReference>
<evidence type="ECO:0000313" key="3">
    <source>
        <dbReference type="Proteomes" id="UP001227831"/>
    </source>
</evidence>
<gene>
    <name evidence="2" type="ORF">RA086_07345</name>
</gene>
<dbReference type="RefSeq" id="WP_308703188.1">
    <property type="nucleotide sequence ID" value="NZ_AP027463.1"/>
</dbReference>
<comment type="caution">
    <text evidence="2">The sequence shown here is derived from an EMBL/GenBank/DDBJ whole genome shotgun (WGS) entry which is preliminary data.</text>
</comment>
<accession>A0ABU1A903</accession>
<evidence type="ECO:0000313" key="2">
    <source>
        <dbReference type="EMBL" id="MDQ7937442.1"/>
    </source>
</evidence>
<organism evidence="2 3">
    <name type="scientific">Lactiplantibacillus brownii</name>
    <dbReference type="NCBI Taxonomy" id="3069269"/>
    <lineage>
        <taxon>Bacteria</taxon>
        <taxon>Bacillati</taxon>
        <taxon>Bacillota</taxon>
        <taxon>Bacilli</taxon>
        <taxon>Lactobacillales</taxon>
        <taxon>Lactobacillaceae</taxon>
        <taxon>Lactiplantibacillus</taxon>
    </lineage>
</organism>
<dbReference type="Gene3D" id="3.40.50.720">
    <property type="entry name" value="NAD(P)-binding Rossmann-like Domain"/>
    <property type="match status" value="1"/>
</dbReference>
<name>A0ABU1A903_9LACO</name>
<dbReference type="InterPro" id="IPR016040">
    <property type="entry name" value="NAD(P)-bd_dom"/>
</dbReference>
<dbReference type="InterPro" id="IPR036291">
    <property type="entry name" value="NAD(P)-bd_dom_sf"/>
</dbReference>
<evidence type="ECO:0000259" key="1">
    <source>
        <dbReference type="Pfam" id="PF13460"/>
    </source>
</evidence>